<feature type="region of interest" description="Disordered" evidence="1">
    <location>
        <begin position="118"/>
        <end position="166"/>
    </location>
</feature>
<dbReference type="AlphaFoldDB" id="A0AAE1U9M7"/>
<feature type="compositionally biased region" description="Polar residues" evidence="1">
    <location>
        <begin position="121"/>
        <end position="134"/>
    </location>
</feature>
<gene>
    <name evidence="2" type="ORF">Pmani_017255</name>
</gene>
<evidence type="ECO:0000313" key="3">
    <source>
        <dbReference type="Proteomes" id="UP001292094"/>
    </source>
</evidence>
<evidence type="ECO:0000313" key="2">
    <source>
        <dbReference type="EMBL" id="KAK4311240.1"/>
    </source>
</evidence>
<protein>
    <submittedName>
        <fullName evidence="2">Uncharacterized protein</fullName>
    </submittedName>
</protein>
<reference evidence="2" key="1">
    <citation type="submission" date="2023-11" db="EMBL/GenBank/DDBJ databases">
        <title>Genome assemblies of two species of porcelain crab, Petrolisthes cinctipes and Petrolisthes manimaculis (Anomura: Porcellanidae).</title>
        <authorList>
            <person name="Angst P."/>
        </authorList>
    </citation>
    <scope>NUCLEOTIDE SEQUENCE</scope>
    <source>
        <strain evidence="2">PB745_02</strain>
        <tissue evidence="2">Gill</tissue>
    </source>
</reference>
<keyword evidence="3" id="KW-1185">Reference proteome</keyword>
<feature type="region of interest" description="Disordered" evidence="1">
    <location>
        <begin position="19"/>
        <end position="41"/>
    </location>
</feature>
<dbReference type="EMBL" id="JAWZYT010001541">
    <property type="protein sequence ID" value="KAK4311240.1"/>
    <property type="molecule type" value="Genomic_DNA"/>
</dbReference>
<organism evidence="2 3">
    <name type="scientific">Petrolisthes manimaculis</name>
    <dbReference type="NCBI Taxonomy" id="1843537"/>
    <lineage>
        <taxon>Eukaryota</taxon>
        <taxon>Metazoa</taxon>
        <taxon>Ecdysozoa</taxon>
        <taxon>Arthropoda</taxon>
        <taxon>Crustacea</taxon>
        <taxon>Multicrustacea</taxon>
        <taxon>Malacostraca</taxon>
        <taxon>Eumalacostraca</taxon>
        <taxon>Eucarida</taxon>
        <taxon>Decapoda</taxon>
        <taxon>Pleocyemata</taxon>
        <taxon>Anomura</taxon>
        <taxon>Galatheoidea</taxon>
        <taxon>Porcellanidae</taxon>
        <taxon>Petrolisthes</taxon>
    </lineage>
</organism>
<evidence type="ECO:0000256" key="1">
    <source>
        <dbReference type="SAM" id="MobiDB-lite"/>
    </source>
</evidence>
<accession>A0AAE1U9M7</accession>
<name>A0AAE1U9M7_9EUCA</name>
<dbReference type="Proteomes" id="UP001292094">
    <property type="component" value="Unassembled WGS sequence"/>
</dbReference>
<sequence length="166" mass="17598">MTILRLLLKVSMWQRSFDDSLDSTEVPPPKLPSGSSEGHEVNVDTTDVVTSKDSVSLPFEQRSDSTTCIMDVNVSACVSDTTAVQDNTNVIVSKNIPAYIPSSSANISDASGTRLRVPITAPSTTPQVHSSSSGPGLDKTYRLSKPSGRGGSGNYLREASPKSVPK</sequence>
<proteinExistence type="predicted"/>
<comment type="caution">
    <text evidence="2">The sequence shown here is derived from an EMBL/GenBank/DDBJ whole genome shotgun (WGS) entry which is preliminary data.</text>
</comment>